<gene>
    <name evidence="3" type="ORF">KFL_002960150</name>
</gene>
<reference evidence="3 4" key="1">
    <citation type="journal article" date="2014" name="Nat. Commun.">
        <title>Klebsormidium flaccidum genome reveals primary factors for plant terrestrial adaptation.</title>
        <authorList>
            <person name="Hori K."/>
            <person name="Maruyama F."/>
            <person name="Fujisawa T."/>
            <person name="Togashi T."/>
            <person name="Yamamoto N."/>
            <person name="Seo M."/>
            <person name="Sato S."/>
            <person name="Yamada T."/>
            <person name="Mori H."/>
            <person name="Tajima N."/>
            <person name="Moriyama T."/>
            <person name="Ikeuchi M."/>
            <person name="Watanabe M."/>
            <person name="Wada H."/>
            <person name="Kobayashi K."/>
            <person name="Saito M."/>
            <person name="Masuda T."/>
            <person name="Sasaki-Sekimoto Y."/>
            <person name="Mashiguchi K."/>
            <person name="Awai K."/>
            <person name="Shimojima M."/>
            <person name="Masuda S."/>
            <person name="Iwai M."/>
            <person name="Nobusawa T."/>
            <person name="Narise T."/>
            <person name="Kondo S."/>
            <person name="Saito H."/>
            <person name="Sato R."/>
            <person name="Murakawa M."/>
            <person name="Ihara Y."/>
            <person name="Oshima-Yamada Y."/>
            <person name="Ohtaka K."/>
            <person name="Satoh M."/>
            <person name="Sonobe K."/>
            <person name="Ishii M."/>
            <person name="Ohtani R."/>
            <person name="Kanamori-Sato M."/>
            <person name="Honoki R."/>
            <person name="Miyazaki D."/>
            <person name="Mochizuki H."/>
            <person name="Umetsu J."/>
            <person name="Higashi K."/>
            <person name="Shibata D."/>
            <person name="Kamiya Y."/>
            <person name="Sato N."/>
            <person name="Nakamura Y."/>
            <person name="Tabata S."/>
            <person name="Ida S."/>
            <person name="Kurokawa K."/>
            <person name="Ohta H."/>
        </authorList>
    </citation>
    <scope>NUCLEOTIDE SEQUENCE [LARGE SCALE GENOMIC DNA]</scope>
    <source>
        <strain evidence="3 4">NIES-2285</strain>
    </source>
</reference>
<dbReference type="AlphaFoldDB" id="A0A1Y1I6I1"/>
<feature type="coiled-coil region" evidence="1">
    <location>
        <begin position="216"/>
        <end position="250"/>
    </location>
</feature>
<dbReference type="EMBL" id="DF237245">
    <property type="protein sequence ID" value="GAQ86560.1"/>
    <property type="molecule type" value="Genomic_DNA"/>
</dbReference>
<sequence>MGLTSSLLARSGGKHASGDAVVESSNLNKGSARDCSTRKKADDLNEYGVTTGKGDEPIRTAPPSVVIPWVLSDVVDSLSETDGLRRGVTWEQHAARLRVCWQEYGAEFPKEFAGALTGCLETGGNGDQVATFLLDIFAGEATGETERMHVTKGTKELWPLVFRKCRQSLLRKREPDWTSIPAIESRQKIRQLLWKLESVGTSKQLWSKRVFSFEEQKFANKNAKRLLKALKKLERGLDRVDREANKVIGEAKRVAIEATLKPAPWEVHVASAPRA</sequence>
<keyword evidence="1" id="KW-0175">Coiled coil</keyword>
<evidence type="ECO:0000313" key="3">
    <source>
        <dbReference type="EMBL" id="GAQ86560.1"/>
    </source>
</evidence>
<keyword evidence="4" id="KW-1185">Reference proteome</keyword>
<proteinExistence type="predicted"/>
<evidence type="ECO:0000256" key="1">
    <source>
        <dbReference type="SAM" id="Coils"/>
    </source>
</evidence>
<evidence type="ECO:0000313" key="4">
    <source>
        <dbReference type="Proteomes" id="UP000054558"/>
    </source>
</evidence>
<organism evidence="3 4">
    <name type="scientific">Klebsormidium nitens</name>
    <name type="common">Green alga</name>
    <name type="synonym">Ulothrix nitens</name>
    <dbReference type="NCBI Taxonomy" id="105231"/>
    <lineage>
        <taxon>Eukaryota</taxon>
        <taxon>Viridiplantae</taxon>
        <taxon>Streptophyta</taxon>
        <taxon>Klebsormidiophyceae</taxon>
        <taxon>Klebsormidiales</taxon>
        <taxon>Klebsormidiaceae</taxon>
        <taxon>Klebsormidium</taxon>
    </lineage>
</organism>
<dbReference type="Proteomes" id="UP000054558">
    <property type="component" value="Unassembled WGS sequence"/>
</dbReference>
<name>A0A1Y1I6I1_KLENI</name>
<feature type="region of interest" description="Disordered" evidence="2">
    <location>
        <begin position="1"/>
        <end position="37"/>
    </location>
</feature>
<accession>A0A1Y1I6I1</accession>
<evidence type="ECO:0000256" key="2">
    <source>
        <dbReference type="SAM" id="MobiDB-lite"/>
    </source>
</evidence>
<protein>
    <submittedName>
        <fullName evidence="3">Uncharacterized protein</fullName>
    </submittedName>
</protein>